<dbReference type="Pfam" id="PF00289">
    <property type="entry name" value="Biotin_carb_N"/>
    <property type="match status" value="1"/>
</dbReference>
<dbReference type="InterPro" id="IPR011761">
    <property type="entry name" value="ATP-grasp"/>
</dbReference>
<dbReference type="Gene3D" id="1.20.58.1700">
    <property type="match status" value="1"/>
</dbReference>
<dbReference type="GO" id="GO:0016829">
    <property type="term" value="F:lyase activity"/>
    <property type="evidence" value="ECO:0007669"/>
    <property type="project" value="UniProtKB-KW"/>
</dbReference>
<keyword evidence="10" id="KW-1185">Reference proteome</keyword>
<dbReference type="Gene3D" id="3.30.470.20">
    <property type="entry name" value="ATP-grasp fold, B domain"/>
    <property type="match status" value="1"/>
</dbReference>
<dbReference type="InterPro" id="IPR023631">
    <property type="entry name" value="Amidase_dom"/>
</dbReference>
<dbReference type="Pfam" id="PF01425">
    <property type="entry name" value="Amidase"/>
    <property type="match status" value="1"/>
</dbReference>
<accession>A0A8H4J4Z1</accession>
<dbReference type="PANTHER" id="PTHR18866">
    <property type="entry name" value="CARBOXYLASE:PYRUVATE/ACETYL-COA/PROPIONYL-COA CARBOXYLASE"/>
    <property type="match status" value="1"/>
</dbReference>
<dbReference type="PANTHER" id="PTHR18866:SF128">
    <property type="entry name" value="UREA AMIDOLYASE"/>
    <property type="match status" value="1"/>
</dbReference>
<dbReference type="Pfam" id="PF21986">
    <property type="entry name" value="AH_C"/>
    <property type="match status" value="1"/>
</dbReference>
<dbReference type="InterPro" id="IPR036928">
    <property type="entry name" value="AS_sf"/>
</dbReference>
<name>A0A8H4J4Z1_9PEZI</name>
<dbReference type="SUPFAM" id="SSF52440">
    <property type="entry name" value="PreATP-grasp domain"/>
    <property type="match status" value="1"/>
</dbReference>
<feature type="compositionally biased region" description="Basic and acidic residues" evidence="6">
    <location>
        <begin position="12"/>
        <end position="34"/>
    </location>
</feature>
<evidence type="ECO:0000259" key="8">
    <source>
        <dbReference type="PROSITE" id="PS50979"/>
    </source>
</evidence>
<protein>
    <submittedName>
        <fullName evidence="9">Urea amidolyase protein</fullName>
    </submittedName>
</protein>
<dbReference type="EMBL" id="WWBZ02000001">
    <property type="protein sequence ID" value="KAF4313355.1"/>
    <property type="molecule type" value="Genomic_DNA"/>
</dbReference>
<dbReference type="InterPro" id="IPR005481">
    <property type="entry name" value="BC-like_N"/>
</dbReference>
<proteinExistence type="predicted"/>
<comment type="caution">
    <text evidence="9">The sequence shown here is derived from an EMBL/GenBank/DDBJ whole genome shotgun (WGS) entry which is preliminary data.</text>
</comment>
<feature type="region of interest" description="Disordered" evidence="6">
    <location>
        <begin position="1"/>
        <end position="37"/>
    </location>
</feature>
<dbReference type="Gene3D" id="3.90.1300.10">
    <property type="entry name" value="Amidase signature (AS) domain"/>
    <property type="match status" value="1"/>
</dbReference>
<evidence type="ECO:0000259" key="7">
    <source>
        <dbReference type="PROSITE" id="PS50975"/>
    </source>
</evidence>
<dbReference type="InterPro" id="IPR050856">
    <property type="entry name" value="Biotin_carboxylase_complex"/>
</dbReference>
<dbReference type="PROSITE" id="PS50975">
    <property type="entry name" value="ATP_GRASP"/>
    <property type="match status" value="1"/>
</dbReference>
<keyword evidence="4" id="KW-0092">Biotin</keyword>
<dbReference type="InterPro" id="IPR005479">
    <property type="entry name" value="CPAse_ATP-bd"/>
</dbReference>
<evidence type="ECO:0000256" key="4">
    <source>
        <dbReference type="ARBA" id="ARBA00023267"/>
    </source>
</evidence>
<dbReference type="GO" id="GO:0016874">
    <property type="term" value="F:ligase activity"/>
    <property type="evidence" value="ECO:0007669"/>
    <property type="project" value="UniProtKB-KW"/>
</dbReference>
<keyword evidence="2 5" id="KW-0547">Nucleotide-binding</keyword>
<organism evidence="9 10">
    <name type="scientific">Botryosphaeria dothidea</name>
    <dbReference type="NCBI Taxonomy" id="55169"/>
    <lineage>
        <taxon>Eukaryota</taxon>
        <taxon>Fungi</taxon>
        <taxon>Dikarya</taxon>
        <taxon>Ascomycota</taxon>
        <taxon>Pezizomycotina</taxon>
        <taxon>Dothideomycetes</taxon>
        <taxon>Dothideomycetes incertae sedis</taxon>
        <taxon>Botryosphaeriales</taxon>
        <taxon>Botryosphaeriaceae</taxon>
        <taxon>Botryosphaeria</taxon>
    </lineage>
</organism>
<evidence type="ECO:0000313" key="9">
    <source>
        <dbReference type="EMBL" id="KAF4313355.1"/>
    </source>
</evidence>
<dbReference type="GO" id="GO:0046872">
    <property type="term" value="F:metal ion binding"/>
    <property type="evidence" value="ECO:0007669"/>
    <property type="project" value="InterPro"/>
</dbReference>
<dbReference type="SUPFAM" id="SSF75304">
    <property type="entry name" value="Amidase signature (AS) enzymes"/>
    <property type="match status" value="1"/>
</dbReference>
<keyword evidence="3 5" id="KW-0067">ATP-binding</keyword>
<dbReference type="InterPro" id="IPR014085">
    <property type="entry name" value="Allophanate_hydrolase"/>
</dbReference>
<keyword evidence="1" id="KW-0436">Ligase</keyword>
<evidence type="ECO:0000256" key="3">
    <source>
        <dbReference type="ARBA" id="ARBA00022840"/>
    </source>
</evidence>
<dbReference type="InterPro" id="IPR016185">
    <property type="entry name" value="PreATP-grasp_dom_sf"/>
</dbReference>
<dbReference type="InterPro" id="IPR053844">
    <property type="entry name" value="AH_C"/>
</dbReference>
<dbReference type="Pfam" id="PF02786">
    <property type="entry name" value="CPSase_L_D2"/>
    <property type="match status" value="1"/>
</dbReference>
<evidence type="ECO:0000256" key="5">
    <source>
        <dbReference type="PROSITE-ProRule" id="PRU00409"/>
    </source>
</evidence>
<dbReference type="Proteomes" id="UP000572817">
    <property type="component" value="Unassembled WGS sequence"/>
</dbReference>
<reference evidence="9" key="1">
    <citation type="submission" date="2020-04" db="EMBL/GenBank/DDBJ databases">
        <title>Genome Assembly and Annotation of Botryosphaeria dothidea sdau 11-99, a Latent Pathogen of Apple Fruit Ring Rot in China.</title>
        <authorList>
            <person name="Yu C."/>
            <person name="Diao Y."/>
            <person name="Lu Q."/>
            <person name="Zhao J."/>
            <person name="Cui S."/>
            <person name="Peng C."/>
            <person name="He B."/>
            <person name="Liu H."/>
        </authorList>
    </citation>
    <scope>NUCLEOTIDE SEQUENCE [LARGE SCALE GENOMIC DNA]</scope>
    <source>
        <strain evidence="9">Sdau11-99</strain>
    </source>
</reference>
<dbReference type="OrthoDB" id="196847at2759"/>
<dbReference type="GO" id="GO:0005524">
    <property type="term" value="F:ATP binding"/>
    <property type="evidence" value="ECO:0007669"/>
    <property type="project" value="UniProtKB-UniRule"/>
</dbReference>
<dbReference type="NCBIfam" id="NF006043">
    <property type="entry name" value="PRK08186.1"/>
    <property type="match status" value="1"/>
</dbReference>
<dbReference type="PROSITE" id="PS50979">
    <property type="entry name" value="BC"/>
    <property type="match status" value="1"/>
</dbReference>
<evidence type="ECO:0000256" key="1">
    <source>
        <dbReference type="ARBA" id="ARBA00022598"/>
    </source>
</evidence>
<sequence length="852" mass="90065">MAADTARNRPAQRHEKDKMRREAVMATGKDKDPAMAHSNSVPLTARQWAAAQREGGALQRLLALIDAQQQADDPAWISVASAPHIEAQLSTAERLRGSGADLPLFGVPVAVKDNIDVAGLETTAACAAFAYTADADAGVVRQLKLAGAVVVGKCNLDQFATGLVGVRSPYGVVPNTFDAAYVCGGSSSGSASVVARGIVPLALGTDTAGSGRVPAGLNNLVGLKPTRGALSTAGVVPACRTLDCVSIFALNLDDACLAYDVLAHYDSSDPFSRPLPRPGSPLDAVPKPRIAVDSGPQWHGDAAQQRAYQSALAHAAALGWQLVPVDFSNLFDVASLLYDGPWVAERYSVLHDRIEKELDMDPTVRSIVSRARSFSAVDVFNAEYRRHELARAVEQTFAGYDALLVPTTPIFPTIADVQAEPVAKNSLLGTYTNFVNLLDWSALAFPAGFRHDGLPFGLTLISRSWEEKRLVAIAHQWLARAPRPLGATAHVAHEPALGGHVLTTPAPHRILAVVGAHLSGLPLNHQLIDIGATILSETTTSPAYRLYELPDSGAVRKPGLVRVSQDQGSTVAVELWNVPDDKLGPFIASVPYPLSIGRIELADGLWVMGFVAQSDGLKNASDITAHGGWKAYLDKTAGVTPGCTAFKSILVANRGEIAVRISATLRKLGIRTVAVYSNEDKDSRHVKDADEAFLLDGRSLSETYLCGEKVIAIAKRAGAQAVIPGYGMLSENAAFAAACESAGLAWIGPTPEQIQLLGQKHMARELAEKASVPLLPGSGLVRDAASAVAEAKSIGFPVILKSTGGGGGVGLEQCCSVEEVQSAFDSVKRLGETFFADDGVFVEKFVQNARHI</sequence>
<evidence type="ECO:0000256" key="2">
    <source>
        <dbReference type="ARBA" id="ARBA00022741"/>
    </source>
</evidence>
<dbReference type="Gene3D" id="3.10.490.10">
    <property type="entry name" value="Gamma-glutamyl cyclotransferase-like"/>
    <property type="match status" value="1"/>
</dbReference>
<dbReference type="SUPFAM" id="SSF56059">
    <property type="entry name" value="Glutathione synthetase ATP-binding domain-like"/>
    <property type="match status" value="1"/>
</dbReference>
<evidence type="ECO:0000313" key="10">
    <source>
        <dbReference type="Proteomes" id="UP000572817"/>
    </source>
</evidence>
<dbReference type="AlphaFoldDB" id="A0A8H4J4Z1"/>
<feature type="domain" description="Biotin carboxylation" evidence="8">
    <location>
        <begin position="645"/>
        <end position="852"/>
    </location>
</feature>
<gene>
    <name evidence="9" type="ORF">GTA08_BOTSDO01656</name>
</gene>
<evidence type="ECO:0000256" key="6">
    <source>
        <dbReference type="SAM" id="MobiDB-lite"/>
    </source>
</evidence>
<feature type="domain" description="ATP-grasp" evidence="7">
    <location>
        <begin position="764"/>
        <end position="852"/>
    </location>
</feature>
<dbReference type="NCBIfam" id="TIGR02713">
    <property type="entry name" value="allophanate_hyd"/>
    <property type="match status" value="1"/>
</dbReference>
<dbReference type="PROSITE" id="PS00866">
    <property type="entry name" value="CPSASE_1"/>
    <property type="match status" value="1"/>
</dbReference>
<dbReference type="FunFam" id="3.40.50.20:FF:000010">
    <property type="entry name" value="Propionyl-CoA carboxylase subunit alpha"/>
    <property type="match status" value="1"/>
</dbReference>
<dbReference type="InterPro" id="IPR011764">
    <property type="entry name" value="Biotin_carboxylation_dom"/>
</dbReference>